<protein>
    <submittedName>
        <fullName evidence="6">MerR family transcriptional regulator</fullName>
    </submittedName>
</protein>
<proteinExistence type="predicted"/>
<dbReference type="CDD" id="cd01106">
    <property type="entry name" value="HTH_TipAL-Mta"/>
    <property type="match status" value="1"/>
</dbReference>
<accession>A0A2T4SDX7</accession>
<evidence type="ECO:0000313" key="7">
    <source>
        <dbReference type="Proteomes" id="UP000240400"/>
    </source>
</evidence>
<keyword evidence="4" id="KW-0804">Transcription</keyword>
<dbReference type="SUPFAM" id="SSF89082">
    <property type="entry name" value="Antibiotic binding domain of TipA-like multidrug resistance regulators"/>
    <property type="match status" value="1"/>
</dbReference>
<keyword evidence="3" id="KW-0010">Activator</keyword>
<sequence length="249" mass="28978">MEMTVKGLADLVGISVRTLHYYDSINLLNPTSISESGYRLYSEGDLDKLQQILFFRELDFPLKKIKTMLDNPSFDQQAALKMHKKMLIEKRNGIDQMIQTIDQTLLHLKGELSMTNEEKFKGFDFNKTKYDKEAREKWGEKIVDKANNRINSWSVKEKNAKSEAMNQIFKKFSELRTQSPGSKEVQANVQKWYNYLNSNIDYNYTLEVFKSLGDMYVADARFTKNIDQFGKGTAQLIKEAIDIYVENCQ</sequence>
<dbReference type="SUPFAM" id="SSF46955">
    <property type="entry name" value="Putative DNA-binding domain"/>
    <property type="match status" value="1"/>
</dbReference>
<evidence type="ECO:0000256" key="1">
    <source>
        <dbReference type="ARBA" id="ARBA00023015"/>
    </source>
</evidence>
<dbReference type="AlphaFoldDB" id="A0A2T4SDX7"/>
<dbReference type="RefSeq" id="WP_107643908.1">
    <property type="nucleotide sequence ID" value="NZ_CANMJG010000001.1"/>
</dbReference>
<dbReference type="OrthoDB" id="9814833at2"/>
<evidence type="ECO:0000256" key="3">
    <source>
        <dbReference type="ARBA" id="ARBA00023159"/>
    </source>
</evidence>
<dbReference type="PANTHER" id="PTHR30204:SF90">
    <property type="entry name" value="HTH-TYPE TRANSCRIPTIONAL ACTIVATOR MTA"/>
    <property type="match status" value="1"/>
</dbReference>
<dbReference type="GO" id="GO:0003700">
    <property type="term" value="F:DNA-binding transcription factor activity"/>
    <property type="evidence" value="ECO:0007669"/>
    <property type="project" value="InterPro"/>
</dbReference>
<dbReference type="InterPro" id="IPR036244">
    <property type="entry name" value="TipA-like_antibiotic-bd"/>
</dbReference>
<dbReference type="SMART" id="SM00422">
    <property type="entry name" value="HTH_MERR"/>
    <property type="match status" value="1"/>
</dbReference>
<dbReference type="GO" id="GO:0003677">
    <property type="term" value="F:DNA binding"/>
    <property type="evidence" value="ECO:0007669"/>
    <property type="project" value="UniProtKB-KW"/>
</dbReference>
<dbReference type="InterPro" id="IPR012925">
    <property type="entry name" value="TipAS_dom"/>
</dbReference>
<reference evidence="6 7" key="1">
    <citation type="journal article" date="2016" name="Front. Microbiol.">
        <title>Comprehensive Phylogenetic Analysis of Bovine Non-aureus Staphylococci Species Based on Whole-Genome Sequencing.</title>
        <authorList>
            <person name="Naushad S."/>
            <person name="Barkema H.W."/>
            <person name="Luby C."/>
            <person name="Condas L.A."/>
            <person name="Nobrega D.B."/>
            <person name="Carson D.A."/>
            <person name="De Buck J."/>
        </authorList>
    </citation>
    <scope>NUCLEOTIDE SEQUENCE [LARGE SCALE GENOMIC DNA]</scope>
    <source>
        <strain evidence="6 7">SNUC 4337</strain>
    </source>
</reference>
<name>A0A2T4SDX7_9STAP</name>
<comment type="caution">
    <text evidence="6">The sequence shown here is derived from an EMBL/GenBank/DDBJ whole genome shotgun (WGS) entry which is preliminary data.</text>
</comment>
<dbReference type="PROSITE" id="PS50937">
    <property type="entry name" value="HTH_MERR_2"/>
    <property type="match status" value="1"/>
</dbReference>
<evidence type="ECO:0000256" key="2">
    <source>
        <dbReference type="ARBA" id="ARBA00023125"/>
    </source>
</evidence>
<dbReference type="InterPro" id="IPR000551">
    <property type="entry name" value="MerR-type_HTH_dom"/>
</dbReference>
<evidence type="ECO:0000313" key="6">
    <source>
        <dbReference type="EMBL" id="PTK60768.1"/>
    </source>
</evidence>
<dbReference type="Proteomes" id="UP000240400">
    <property type="component" value="Unassembled WGS sequence"/>
</dbReference>
<dbReference type="InterPro" id="IPR009061">
    <property type="entry name" value="DNA-bd_dom_put_sf"/>
</dbReference>
<dbReference type="EMBL" id="PZHR01000003">
    <property type="protein sequence ID" value="PTK60768.1"/>
    <property type="molecule type" value="Genomic_DNA"/>
</dbReference>
<evidence type="ECO:0000259" key="5">
    <source>
        <dbReference type="PROSITE" id="PS50937"/>
    </source>
</evidence>
<dbReference type="Gene3D" id="1.10.1660.10">
    <property type="match status" value="1"/>
</dbReference>
<keyword evidence="1" id="KW-0805">Transcription regulation</keyword>
<dbReference type="PANTHER" id="PTHR30204">
    <property type="entry name" value="REDOX-CYCLING DRUG-SENSING TRANSCRIPTIONAL ACTIVATOR SOXR"/>
    <property type="match status" value="1"/>
</dbReference>
<dbReference type="Pfam" id="PF13411">
    <property type="entry name" value="MerR_1"/>
    <property type="match status" value="1"/>
</dbReference>
<dbReference type="Gene3D" id="1.10.490.50">
    <property type="entry name" value="Antibiotic binding domain of TipA-like multidrug resistance regulators"/>
    <property type="match status" value="1"/>
</dbReference>
<dbReference type="Pfam" id="PF07739">
    <property type="entry name" value="TipAS"/>
    <property type="match status" value="1"/>
</dbReference>
<organism evidence="6 7">
    <name type="scientific">Staphylococcus nepalensis</name>
    <dbReference type="NCBI Taxonomy" id="214473"/>
    <lineage>
        <taxon>Bacteria</taxon>
        <taxon>Bacillati</taxon>
        <taxon>Bacillota</taxon>
        <taxon>Bacilli</taxon>
        <taxon>Bacillales</taxon>
        <taxon>Staphylococcaceae</taxon>
        <taxon>Staphylococcus</taxon>
    </lineage>
</organism>
<evidence type="ECO:0000256" key="4">
    <source>
        <dbReference type="ARBA" id="ARBA00023163"/>
    </source>
</evidence>
<dbReference type="InterPro" id="IPR047057">
    <property type="entry name" value="MerR_fam"/>
</dbReference>
<keyword evidence="2" id="KW-0238">DNA-binding</keyword>
<gene>
    <name evidence="6" type="ORF">BUZ61_01415</name>
</gene>
<feature type="domain" description="HTH merR-type" evidence="5">
    <location>
        <begin position="1"/>
        <end position="71"/>
    </location>
</feature>